<keyword evidence="3" id="KW-1185">Reference proteome</keyword>
<feature type="compositionally biased region" description="Polar residues" evidence="1">
    <location>
        <begin position="179"/>
        <end position="188"/>
    </location>
</feature>
<evidence type="ECO:0000256" key="1">
    <source>
        <dbReference type="SAM" id="MobiDB-lite"/>
    </source>
</evidence>
<dbReference type="EMBL" id="NCKW01002957">
    <property type="protein sequence ID" value="POM77102.1"/>
    <property type="molecule type" value="Genomic_DNA"/>
</dbReference>
<protein>
    <recommendedName>
        <fullName evidence="4">HTH CENPB-type domain-containing protein</fullName>
    </recommendedName>
</protein>
<dbReference type="OrthoDB" id="129585at2759"/>
<feature type="region of interest" description="Disordered" evidence="1">
    <location>
        <begin position="109"/>
        <end position="208"/>
    </location>
</feature>
<feature type="compositionally biased region" description="Basic and acidic residues" evidence="1">
    <location>
        <begin position="148"/>
        <end position="160"/>
    </location>
</feature>
<feature type="compositionally biased region" description="Polar residues" evidence="1">
    <location>
        <begin position="117"/>
        <end position="140"/>
    </location>
</feature>
<proteinExistence type="predicted"/>
<comment type="caution">
    <text evidence="2">The sequence shown here is derived from an EMBL/GenBank/DDBJ whole genome shotgun (WGS) entry which is preliminary data.</text>
</comment>
<accession>A0A2P4YH12</accession>
<gene>
    <name evidence="2" type="ORF">PHPALM_5567</name>
</gene>
<organism evidence="2 3">
    <name type="scientific">Phytophthora palmivora</name>
    <dbReference type="NCBI Taxonomy" id="4796"/>
    <lineage>
        <taxon>Eukaryota</taxon>
        <taxon>Sar</taxon>
        <taxon>Stramenopiles</taxon>
        <taxon>Oomycota</taxon>
        <taxon>Peronosporomycetes</taxon>
        <taxon>Peronosporales</taxon>
        <taxon>Peronosporaceae</taxon>
        <taxon>Phytophthora</taxon>
    </lineage>
</organism>
<name>A0A2P4YH12_9STRA</name>
<feature type="compositionally biased region" description="Polar residues" evidence="1">
    <location>
        <begin position="195"/>
        <end position="208"/>
    </location>
</feature>
<dbReference type="AlphaFoldDB" id="A0A2P4YH12"/>
<evidence type="ECO:0008006" key="4">
    <source>
        <dbReference type="Google" id="ProtNLM"/>
    </source>
</evidence>
<feature type="non-terminal residue" evidence="2">
    <location>
        <position position="208"/>
    </location>
</feature>
<evidence type="ECO:0000313" key="3">
    <source>
        <dbReference type="Proteomes" id="UP000237271"/>
    </source>
</evidence>
<sequence>MDHRRGVSVRRYLSEADEKEALRVLREQQRHQQRVTSDDVRLVVRAVASQGGAVTLPPDFPPSRWVLDFKRAHGLVQFNSFAFGAAVSSGNNKAVFRLPEQLELAPLRSAATGLTHPRTSSRNNVKENSNSNGSVAQVTNSSLSSSSDEEKGSSDSRRFMPSDAVVYSGPRPPYHNETQRQMQLQHGFSQRHRQYLQQKQPLTTLVDD</sequence>
<dbReference type="Proteomes" id="UP000237271">
    <property type="component" value="Unassembled WGS sequence"/>
</dbReference>
<reference evidence="2 3" key="1">
    <citation type="journal article" date="2017" name="Genome Biol. Evol.">
        <title>Phytophthora megakarya and P. palmivora, closely related causal agents of cacao black pod rot, underwent increases in genome sizes and gene numbers by different mechanisms.</title>
        <authorList>
            <person name="Ali S.S."/>
            <person name="Shao J."/>
            <person name="Lary D.J."/>
            <person name="Kronmiller B."/>
            <person name="Shen D."/>
            <person name="Strem M.D."/>
            <person name="Amoako-Attah I."/>
            <person name="Akrofi A.Y."/>
            <person name="Begoude B.A."/>
            <person name="Ten Hoopen G.M."/>
            <person name="Coulibaly K."/>
            <person name="Kebe B.I."/>
            <person name="Melnick R.L."/>
            <person name="Guiltinan M.J."/>
            <person name="Tyler B.M."/>
            <person name="Meinhardt L.W."/>
            <person name="Bailey B.A."/>
        </authorList>
    </citation>
    <scope>NUCLEOTIDE SEQUENCE [LARGE SCALE GENOMIC DNA]</scope>
    <source>
        <strain evidence="3">sbr112.9</strain>
    </source>
</reference>
<evidence type="ECO:0000313" key="2">
    <source>
        <dbReference type="EMBL" id="POM77102.1"/>
    </source>
</evidence>